<dbReference type="InterPro" id="IPR001509">
    <property type="entry name" value="Epimerase_deHydtase"/>
</dbReference>
<gene>
    <name evidence="2" type="ORF">ACFQ1U_13010</name>
</gene>
<accession>A0ABW3JX15</accession>
<organism evidence="2 3">
    <name type="scientific">Tenacibaculum geojense</name>
    <dbReference type="NCBI Taxonomy" id="915352"/>
    <lineage>
        <taxon>Bacteria</taxon>
        <taxon>Pseudomonadati</taxon>
        <taxon>Bacteroidota</taxon>
        <taxon>Flavobacteriia</taxon>
        <taxon>Flavobacteriales</taxon>
        <taxon>Flavobacteriaceae</taxon>
        <taxon>Tenacibaculum</taxon>
    </lineage>
</organism>
<dbReference type="PANTHER" id="PTHR43245">
    <property type="entry name" value="BIFUNCTIONAL POLYMYXIN RESISTANCE PROTEIN ARNA"/>
    <property type="match status" value="1"/>
</dbReference>
<dbReference type="Gene3D" id="3.40.50.720">
    <property type="entry name" value="NAD(P)-binding Rossmann-like Domain"/>
    <property type="match status" value="1"/>
</dbReference>
<feature type="domain" description="NAD-dependent epimerase/dehydratase" evidence="1">
    <location>
        <begin position="3"/>
        <end position="214"/>
    </location>
</feature>
<dbReference type="EMBL" id="JBHTJR010000057">
    <property type="protein sequence ID" value="MFD0994128.1"/>
    <property type="molecule type" value="Genomic_DNA"/>
</dbReference>
<keyword evidence="3" id="KW-1185">Reference proteome</keyword>
<evidence type="ECO:0000313" key="2">
    <source>
        <dbReference type="EMBL" id="MFD0994128.1"/>
    </source>
</evidence>
<evidence type="ECO:0000259" key="1">
    <source>
        <dbReference type="Pfam" id="PF01370"/>
    </source>
</evidence>
<comment type="caution">
    <text evidence="2">The sequence shown here is derived from an EMBL/GenBank/DDBJ whole genome shotgun (WGS) entry which is preliminary data.</text>
</comment>
<reference evidence="3" key="1">
    <citation type="journal article" date="2019" name="Int. J. Syst. Evol. Microbiol.">
        <title>The Global Catalogue of Microorganisms (GCM) 10K type strain sequencing project: providing services to taxonomists for standard genome sequencing and annotation.</title>
        <authorList>
            <consortium name="The Broad Institute Genomics Platform"/>
            <consortium name="The Broad Institute Genome Sequencing Center for Infectious Disease"/>
            <person name="Wu L."/>
            <person name="Ma J."/>
        </authorList>
    </citation>
    <scope>NUCLEOTIDE SEQUENCE [LARGE SCALE GENOMIC DNA]</scope>
    <source>
        <strain evidence="3">CCUG 60527</strain>
    </source>
</reference>
<dbReference type="PANTHER" id="PTHR43245:SF58">
    <property type="entry name" value="BLL5923 PROTEIN"/>
    <property type="match status" value="1"/>
</dbReference>
<sequence length="298" mass="33314">MEVLLTGASGFLGKEIFKQLVQMKNFNITTIGRSDENDIICDLSNDSVPGHNITYDMVVHAAGKAHSVPKTKEEEEDFFNVNYKGTRKILNGLKENLPNTIVFISSVSVYGLEHGQMIDESFSLKGIAPYAKSKILAEKEILKFCKANDVNYVILRLPLISGSNPPGNLGKMINAIKKGYYFRIGKGEARKSMVSAIDVASLIPNLYEKNGIYNLTDRIHPSFKQIEDHIALIYNKKIMRFPKLPFVMLAKIGDILPKFIINTDKLNKITKSLTFSDNKAVKELNWKPSSGLISISIK</sequence>
<dbReference type="InterPro" id="IPR036291">
    <property type="entry name" value="NAD(P)-bd_dom_sf"/>
</dbReference>
<dbReference type="Pfam" id="PF01370">
    <property type="entry name" value="Epimerase"/>
    <property type="match status" value="1"/>
</dbReference>
<dbReference type="InterPro" id="IPR050177">
    <property type="entry name" value="Lipid_A_modif_metabolic_enz"/>
</dbReference>
<name>A0ABW3JX15_9FLAO</name>
<proteinExistence type="predicted"/>
<protein>
    <submittedName>
        <fullName evidence="2">NAD-dependent epimerase/dehydratase family protein</fullName>
    </submittedName>
</protein>
<dbReference type="Proteomes" id="UP001597062">
    <property type="component" value="Unassembled WGS sequence"/>
</dbReference>
<evidence type="ECO:0000313" key="3">
    <source>
        <dbReference type="Proteomes" id="UP001597062"/>
    </source>
</evidence>
<dbReference type="SUPFAM" id="SSF51735">
    <property type="entry name" value="NAD(P)-binding Rossmann-fold domains"/>
    <property type="match status" value="1"/>
</dbReference>
<dbReference type="RefSeq" id="WP_386109089.1">
    <property type="nucleotide sequence ID" value="NZ_JBHTJR010000057.1"/>
</dbReference>